<dbReference type="Proteomes" id="UP000243488">
    <property type="component" value="Chromosome"/>
</dbReference>
<gene>
    <name evidence="1" type="ORF">BVH74_15150</name>
</gene>
<dbReference type="KEGG" id="ppha:BVH74_15150"/>
<dbReference type="RefSeq" id="WP_080050897.1">
    <property type="nucleotide sequence ID" value="NZ_CP020100.1"/>
</dbReference>
<evidence type="ECO:0000313" key="1">
    <source>
        <dbReference type="EMBL" id="AQZ96004.1"/>
    </source>
</evidence>
<dbReference type="AlphaFoldDB" id="A0A1V0B892"/>
<protein>
    <submittedName>
        <fullName evidence="1">Uncharacterized protein</fullName>
    </submittedName>
</protein>
<dbReference type="EMBL" id="CP020100">
    <property type="protein sequence ID" value="AQZ96004.1"/>
    <property type="molecule type" value="Genomic_DNA"/>
</dbReference>
<name>A0A1V0B892_9GAMM</name>
<proteinExistence type="predicted"/>
<organism evidence="1 2">
    <name type="scientific">Halopseudomonas phragmitis</name>
    <dbReference type="NCBI Taxonomy" id="1931241"/>
    <lineage>
        <taxon>Bacteria</taxon>
        <taxon>Pseudomonadati</taxon>
        <taxon>Pseudomonadota</taxon>
        <taxon>Gammaproteobacteria</taxon>
        <taxon>Pseudomonadales</taxon>
        <taxon>Pseudomonadaceae</taxon>
        <taxon>Halopseudomonas</taxon>
    </lineage>
</organism>
<evidence type="ECO:0000313" key="2">
    <source>
        <dbReference type="Proteomes" id="UP000243488"/>
    </source>
</evidence>
<accession>A0A1V0B892</accession>
<sequence>MSTEIRQYLGIAVAMEGNSGGYPHGERHALILYVAQEEGAEPDWDEAENIVLEKLWGNVRLRKTGVLAKNMDLQEPFLEMYTQAMEYGSALLIYTEVEDENT</sequence>
<keyword evidence="2" id="KW-1185">Reference proteome</keyword>
<reference evidence="1 2" key="1">
    <citation type="submission" date="2017-03" db="EMBL/GenBank/DDBJ databases">
        <title>Complete genome sequence of the novel DNRA strain Pseudomonas sp. S-6-2 isolated from Chinese polluted river sediment. Journal of Biotechnology.</title>
        <authorList>
            <person name="Li J."/>
            <person name="Xiang F."/>
            <person name="Wang L."/>
            <person name="Xi L."/>
            <person name="Liu J."/>
        </authorList>
    </citation>
    <scope>NUCLEOTIDE SEQUENCE [LARGE SCALE GENOMIC DNA]</scope>
    <source>
        <strain evidence="1 2">S-6-2</strain>
    </source>
</reference>